<dbReference type="EMBL" id="ML996612">
    <property type="protein sequence ID" value="KAF2752519.1"/>
    <property type="molecule type" value="Genomic_DNA"/>
</dbReference>
<evidence type="ECO:0008006" key="4">
    <source>
        <dbReference type="Google" id="ProtNLM"/>
    </source>
</evidence>
<dbReference type="AlphaFoldDB" id="A0A6A6VRI6"/>
<proteinExistence type="predicted"/>
<reference evidence="2" key="1">
    <citation type="journal article" date="2020" name="Stud. Mycol.">
        <title>101 Dothideomycetes genomes: a test case for predicting lifestyles and emergence of pathogens.</title>
        <authorList>
            <person name="Haridas S."/>
            <person name="Albert R."/>
            <person name="Binder M."/>
            <person name="Bloem J."/>
            <person name="Labutti K."/>
            <person name="Salamov A."/>
            <person name="Andreopoulos B."/>
            <person name="Baker S."/>
            <person name="Barry K."/>
            <person name="Bills G."/>
            <person name="Bluhm B."/>
            <person name="Cannon C."/>
            <person name="Castanera R."/>
            <person name="Culley D."/>
            <person name="Daum C."/>
            <person name="Ezra D."/>
            <person name="Gonzalez J."/>
            <person name="Henrissat B."/>
            <person name="Kuo A."/>
            <person name="Liang C."/>
            <person name="Lipzen A."/>
            <person name="Lutzoni F."/>
            <person name="Magnuson J."/>
            <person name="Mondo S."/>
            <person name="Nolan M."/>
            <person name="Ohm R."/>
            <person name="Pangilinan J."/>
            <person name="Park H.-J."/>
            <person name="Ramirez L."/>
            <person name="Alfaro M."/>
            <person name="Sun H."/>
            <person name="Tritt A."/>
            <person name="Yoshinaga Y."/>
            <person name="Zwiers L.-H."/>
            <person name="Turgeon B."/>
            <person name="Goodwin S."/>
            <person name="Spatafora J."/>
            <person name="Crous P."/>
            <person name="Grigoriev I."/>
        </authorList>
    </citation>
    <scope>NUCLEOTIDE SEQUENCE</scope>
    <source>
        <strain evidence="2">CBS 121739</strain>
    </source>
</reference>
<evidence type="ECO:0000313" key="2">
    <source>
        <dbReference type="EMBL" id="KAF2752519.1"/>
    </source>
</evidence>
<feature type="region of interest" description="Disordered" evidence="1">
    <location>
        <begin position="242"/>
        <end position="291"/>
    </location>
</feature>
<protein>
    <recommendedName>
        <fullName evidence="4">Myb/SANT-like domain-containing protein</fullName>
    </recommendedName>
</protein>
<keyword evidence="3" id="KW-1185">Reference proteome</keyword>
<feature type="compositionally biased region" description="Low complexity" evidence="1">
    <location>
        <begin position="52"/>
        <end position="65"/>
    </location>
</feature>
<dbReference type="GeneID" id="54486080"/>
<dbReference type="PANTHER" id="PTHR46929:SF3">
    <property type="entry name" value="MYB_SANT-LIKE DOMAIN-CONTAINING PROTEIN"/>
    <property type="match status" value="1"/>
</dbReference>
<accession>A0A6A6VRI6</accession>
<sequence length="445" mass="49508">MADHVPDDVIDPILLVHDNSTSANSSESAEKQKSILLRKQLDEESDSPPVADSLQSLSDSSLSGSKRGRSGTIGLQASAPSPKRAVSSGPKPKYEGRTWATPAIEIQLLNFLLRKLSLRTGGGTFPKAVWTAAEIELGEHVPFKLTAAMVRSKFGTWKEVYKAWNEHLNALSGWWWSDTLGTYQADPETMDEYFTTHKDRRRFRREGPPHLELLEQIFGDVVATGQYSRSITKASSASAIQVDEDSDDEVYRGDSPAANHSNPRDRVTTTRSKKRRDGSVDRNTYSDDDKNRIEDRKAAVQRLKLKNRVTPRSEAIRSITEVILKTQSDFTRTLEKHTSRQQDPIQLAVKKLELKYAALLTDDDFDKACLIIANPGTANLFLGMSDERAKKFLRGQIIERGGTASGLFPIPEVSRLTVADEDREIETTSEGSEVPGTVAGRPWQL</sequence>
<gene>
    <name evidence="2" type="ORF">EJ05DRAFT_481225</name>
</gene>
<evidence type="ECO:0000313" key="3">
    <source>
        <dbReference type="Proteomes" id="UP000799437"/>
    </source>
</evidence>
<feature type="region of interest" description="Disordered" evidence="1">
    <location>
        <begin position="1"/>
        <end position="94"/>
    </location>
</feature>
<dbReference type="PANTHER" id="PTHR46929">
    <property type="entry name" value="EXPRESSED PROTEIN"/>
    <property type="match status" value="1"/>
</dbReference>
<dbReference type="RefSeq" id="XP_033594977.1">
    <property type="nucleotide sequence ID" value="XM_033745026.1"/>
</dbReference>
<name>A0A6A6VRI6_9PEZI</name>
<dbReference type="Proteomes" id="UP000799437">
    <property type="component" value="Unassembled WGS sequence"/>
</dbReference>
<feature type="region of interest" description="Disordered" evidence="1">
    <location>
        <begin position="423"/>
        <end position="445"/>
    </location>
</feature>
<organism evidence="2 3">
    <name type="scientific">Pseudovirgaria hyperparasitica</name>
    <dbReference type="NCBI Taxonomy" id="470096"/>
    <lineage>
        <taxon>Eukaryota</taxon>
        <taxon>Fungi</taxon>
        <taxon>Dikarya</taxon>
        <taxon>Ascomycota</taxon>
        <taxon>Pezizomycotina</taxon>
        <taxon>Dothideomycetes</taxon>
        <taxon>Dothideomycetes incertae sedis</taxon>
        <taxon>Acrospermales</taxon>
        <taxon>Acrospermaceae</taxon>
        <taxon>Pseudovirgaria</taxon>
    </lineage>
</organism>
<evidence type="ECO:0000256" key="1">
    <source>
        <dbReference type="SAM" id="MobiDB-lite"/>
    </source>
</evidence>
<feature type="compositionally biased region" description="Basic and acidic residues" evidence="1">
    <location>
        <begin position="277"/>
        <end position="291"/>
    </location>
</feature>